<evidence type="ECO:0000256" key="4">
    <source>
        <dbReference type="ARBA" id="ARBA00022525"/>
    </source>
</evidence>
<dbReference type="InterPro" id="IPR038765">
    <property type="entry name" value="Papain-like_cys_pep_sf"/>
</dbReference>
<dbReference type="EMBL" id="SUTF01000003">
    <property type="protein sequence ID" value="MBE6510219.1"/>
    <property type="molecule type" value="Genomic_DNA"/>
</dbReference>
<keyword evidence="4" id="KW-0964">Secreted</keyword>
<dbReference type="SUPFAM" id="SSF54001">
    <property type="entry name" value="Cysteine proteinases"/>
    <property type="match status" value="1"/>
</dbReference>
<evidence type="ECO:0000256" key="2">
    <source>
        <dbReference type="ARBA" id="ARBA00004442"/>
    </source>
</evidence>
<dbReference type="PROSITE" id="PS00639">
    <property type="entry name" value="THIOL_PROTEASE_HIS"/>
    <property type="match status" value="1"/>
</dbReference>
<dbReference type="InterPro" id="IPR011050">
    <property type="entry name" value="Pectin_lyase_fold/virulence"/>
</dbReference>
<proteinExistence type="predicted"/>
<dbReference type="InterPro" id="IPR000169">
    <property type="entry name" value="Pept_cys_AS"/>
</dbReference>
<evidence type="ECO:0000313" key="10">
    <source>
        <dbReference type="Proteomes" id="UP000713479"/>
    </source>
</evidence>
<dbReference type="PANTHER" id="PTHR11319">
    <property type="entry name" value="G PROTEIN-COUPLED RECEPTOR-RELATED"/>
    <property type="match status" value="1"/>
</dbReference>
<evidence type="ECO:0000256" key="1">
    <source>
        <dbReference type="ARBA" id="ARBA00004196"/>
    </source>
</evidence>
<keyword evidence="6" id="KW-0472">Membrane</keyword>
<dbReference type="PANTHER" id="PTHR11319:SF35">
    <property type="entry name" value="OUTER MEMBRANE PROTEIN PMPC-RELATED"/>
    <property type="match status" value="1"/>
</dbReference>
<dbReference type="Proteomes" id="UP000713479">
    <property type="component" value="Unassembled WGS sequence"/>
</dbReference>
<comment type="caution">
    <text evidence="9">The sequence shown here is derived from an EMBL/GenBank/DDBJ whole genome shotgun (WGS) entry which is preliminary data.</text>
</comment>
<evidence type="ECO:0000256" key="5">
    <source>
        <dbReference type="ARBA" id="ARBA00022729"/>
    </source>
</evidence>
<evidence type="ECO:0000256" key="3">
    <source>
        <dbReference type="ARBA" id="ARBA00004613"/>
    </source>
</evidence>
<dbReference type="Pfam" id="PF18560">
    <property type="entry name" value="Lectin_like"/>
    <property type="match status" value="1"/>
</dbReference>
<dbReference type="InterPro" id="IPR000668">
    <property type="entry name" value="Peptidase_C1A_C"/>
</dbReference>
<gene>
    <name evidence="9" type="ORF">E7Z74_02980</name>
</gene>
<evidence type="ECO:0000256" key="7">
    <source>
        <dbReference type="ARBA" id="ARBA00023237"/>
    </source>
</evidence>
<name>A0A8T3VRK8_9EURY</name>
<dbReference type="GO" id="GO:0008234">
    <property type="term" value="F:cysteine-type peptidase activity"/>
    <property type="evidence" value="ECO:0007669"/>
    <property type="project" value="InterPro"/>
</dbReference>
<dbReference type="PROSITE" id="PS00139">
    <property type="entry name" value="THIOL_PROTEASE_CYS"/>
    <property type="match status" value="1"/>
</dbReference>
<dbReference type="GO" id="GO:0005576">
    <property type="term" value="C:extracellular region"/>
    <property type="evidence" value="ECO:0007669"/>
    <property type="project" value="UniProtKB-SubCell"/>
</dbReference>
<keyword evidence="7" id="KW-0998">Cell outer membrane</keyword>
<dbReference type="CDD" id="cd02619">
    <property type="entry name" value="Peptidase_C1"/>
    <property type="match status" value="1"/>
</dbReference>
<dbReference type="InterPro" id="IPR040528">
    <property type="entry name" value="Lectin-like"/>
</dbReference>
<evidence type="ECO:0000313" key="9">
    <source>
        <dbReference type="EMBL" id="MBE6510219.1"/>
    </source>
</evidence>
<dbReference type="InterPro" id="IPR025660">
    <property type="entry name" value="Pept_his_AS"/>
</dbReference>
<protein>
    <recommendedName>
        <fullName evidence="8">Peptidase C1A papain C-terminal domain-containing protein</fullName>
    </recommendedName>
</protein>
<dbReference type="Gene3D" id="2.60.40.10">
    <property type="entry name" value="Immunoglobulins"/>
    <property type="match status" value="3"/>
</dbReference>
<keyword evidence="5" id="KW-0732">Signal</keyword>
<sequence length="1552" mass="169830">MSFINKFLIILLFLSLLIVPVSAVDDGVDNNMTIVSNDIVSTPIDGSESLGDYYYTYYFDASAKTDGSGTQSSPYKYLTSSRISGDARHVFASGTYQLDSGPSFFFYGSAAFEGNGADNTIIKYTGSDTFLTASSGNTISIKGLTIQGANFKVDGTLDLANSIIENAKGVSSDNYGNNYGGAVSMSSTLSSSAKIIAQNTIFRNNHAEYGGAIYASSGTVNLNNCKFIDNEATQFGGAIAILKGASATINNCEFKNDRSKYDAGGSVYIINSKATITNSNFTDSSSFYGPAVTGLNSTLTMDNIIAKNNNASYQGGAIYSLYGYLKVTSSTFDSNMAKNGGAIFADNLTTFYVKDSKFNNNVASEVGGAIFAYANIANIFSNPTFNQNRAKYEDDKYVCDIGNAIITSDDYLLMQYKSAYAGSLPSKFDLRNYNQVSAIRNQANSGNCWAYATMATLESCILKATGTEFDLSEGNLKNLAQYFSDYGWQYETNDGGFYRMSTGYLLSWLGPVLESQDLTDDNDVISPVMDSLMHVNNILFLQRSSYTDNNAIKEAIMKYGAVASEIYFVNSGAYYSPSTGGYYYSGGGDINHAIAIVGWDDTFSRYNFPSTPAGDGAWIIKNSYGNQWGVQNSGFGYVSYYDTSCAQINKPQNTFTFILNDTVKFDKNYQYDPAGWTDYFVTGKNTIYYKNTFTSTDDEYLSAFGTYFNASRTNWEAKIYVNDDLKLTQNGISGMGYYTINLKTPVSLRSGDKFTIELKISCNGYASFMISEHLKEYSASKAFYSKGVSYFSYDGKSWTDLSDYSIADSYGHKYSSQVACIKAYTVLNENASEQEEIAKDTSIEITEASSTHIIASVTAAGAVVNGGNVEFKVDGKSYVGDVINGKSQIDISINHGIHLIEANYTGNNKYNPSYTSKSITIKDSLNLKIISSDIVYGEDLAVNISLTNNDGEDVSLPVIISVNGNNYFVKNNLVISNLKPGNYTINANTGENSDYLSARDSCNVSVLKQKSVLKVHVDDVIYGNNATVIAEVSNINSGSISIKINSREYEIGIDDGVAILDISDLKVGNYQVSAEFEGNEYFLSSNNSTSFSVLKANPNLTAECGDIEEGQIAIVNITLKNDASGVVYININEKQYLAFISNGKANVKISDLNANAYSYTVEYGGNDYYNASKFTGVFNVTKKEVIPIENVTPQNDTNITPENDTNITQDNVTDESILVDVSDVVKYYGGSERLIVSVSNSNGDALENMTVNISINGVAYTRKTDSEGIASIGLNLNQGSYDIMVTCDNISKNAMVTIKDTVLANDLVKVYRNESQYYAQFLDSEGNLIKNNVVTFNINGVFYNRTTDENGIARLNINLNQGNYIITAYNPLSNQMASNNITVLPRIVENHDLVKYYRNDSQYVVRLVNNDGSYAKSGEIVKFNINGVFYERKTNDTGHVKLNINLAPGDYIITAEYGSFKISNNISVLPTIVGEDLVMIYRDGSKFKVNAFDNQGKPASNQKITFNINGVFYDRFTDSLGEALLNINLQSGEYIITSSYNELNISNKITIN</sequence>
<dbReference type="Pfam" id="PF02415">
    <property type="entry name" value="Chlam_PMP"/>
    <property type="match status" value="3"/>
</dbReference>
<dbReference type="InterPro" id="IPR013783">
    <property type="entry name" value="Ig-like_fold"/>
</dbReference>
<organism evidence="9 10">
    <name type="scientific">Methanobrevibacter millerae</name>
    <dbReference type="NCBI Taxonomy" id="230361"/>
    <lineage>
        <taxon>Archaea</taxon>
        <taxon>Methanobacteriati</taxon>
        <taxon>Methanobacteriota</taxon>
        <taxon>Methanomada group</taxon>
        <taxon>Methanobacteria</taxon>
        <taxon>Methanobacteriales</taxon>
        <taxon>Methanobacteriaceae</taxon>
        <taxon>Methanobrevibacter</taxon>
    </lineage>
</organism>
<dbReference type="Gene3D" id="3.90.70.10">
    <property type="entry name" value="Cysteine proteinases"/>
    <property type="match status" value="1"/>
</dbReference>
<accession>A0A8T3VRK8</accession>
<feature type="domain" description="Peptidase C1A papain C-terminal" evidence="8">
    <location>
        <begin position="424"/>
        <end position="643"/>
    </location>
</feature>
<dbReference type="Pfam" id="PF00112">
    <property type="entry name" value="Peptidase_C1"/>
    <property type="match status" value="1"/>
</dbReference>
<evidence type="ECO:0000259" key="8">
    <source>
        <dbReference type="SMART" id="SM00645"/>
    </source>
</evidence>
<reference evidence="9" key="1">
    <citation type="submission" date="2019-04" db="EMBL/GenBank/DDBJ databases">
        <title>Evolution of Biomass-Degrading Anaerobic Consortia Revealed by Metagenomics.</title>
        <authorList>
            <person name="Peng X."/>
        </authorList>
    </citation>
    <scope>NUCLEOTIDE SEQUENCE</scope>
    <source>
        <strain evidence="9">SIG13</strain>
    </source>
</reference>
<dbReference type="SUPFAM" id="SSF51126">
    <property type="entry name" value="Pectin lyase-like"/>
    <property type="match status" value="1"/>
</dbReference>
<dbReference type="GO" id="GO:0006508">
    <property type="term" value="P:proteolysis"/>
    <property type="evidence" value="ECO:0007669"/>
    <property type="project" value="InterPro"/>
</dbReference>
<dbReference type="InterPro" id="IPR003368">
    <property type="entry name" value="POMP_repeat"/>
</dbReference>
<evidence type="ECO:0000256" key="6">
    <source>
        <dbReference type="ARBA" id="ARBA00023136"/>
    </source>
</evidence>
<comment type="subcellular location">
    <subcellularLocation>
        <location evidence="1">Cell envelope</location>
    </subcellularLocation>
    <subcellularLocation>
        <location evidence="2">Cell outer membrane</location>
    </subcellularLocation>
    <subcellularLocation>
        <location evidence="3">Secreted</location>
    </subcellularLocation>
</comment>
<dbReference type="SMART" id="SM00645">
    <property type="entry name" value="Pept_C1"/>
    <property type="match status" value="1"/>
</dbReference>
<dbReference type="NCBIfam" id="TIGR01376">
    <property type="entry name" value="POMP_repeat"/>
    <property type="match status" value="1"/>
</dbReference>